<dbReference type="EMBL" id="BART01033470">
    <property type="protein sequence ID" value="GAH07702.1"/>
    <property type="molecule type" value="Genomic_DNA"/>
</dbReference>
<accession>X1CJ43</accession>
<name>X1CJ43_9ZZZZ</name>
<gene>
    <name evidence="1" type="ORF">S01H4_57503</name>
</gene>
<dbReference type="AlphaFoldDB" id="X1CJ43"/>
<proteinExistence type="predicted"/>
<organism evidence="1">
    <name type="scientific">marine sediment metagenome</name>
    <dbReference type="NCBI Taxonomy" id="412755"/>
    <lineage>
        <taxon>unclassified sequences</taxon>
        <taxon>metagenomes</taxon>
        <taxon>ecological metagenomes</taxon>
    </lineage>
</organism>
<evidence type="ECO:0000313" key="1">
    <source>
        <dbReference type="EMBL" id="GAH07702.1"/>
    </source>
</evidence>
<protein>
    <submittedName>
        <fullName evidence="1">Uncharacterized protein</fullName>
    </submittedName>
</protein>
<reference evidence="1" key="1">
    <citation type="journal article" date="2014" name="Front. Microbiol.">
        <title>High frequency of phylogenetically diverse reductive dehalogenase-homologous genes in deep subseafloor sedimentary metagenomes.</title>
        <authorList>
            <person name="Kawai M."/>
            <person name="Futagami T."/>
            <person name="Toyoda A."/>
            <person name="Takaki Y."/>
            <person name="Nishi S."/>
            <person name="Hori S."/>
            <person name="Arai W."/>
            <person name="Tsubouchi T."/>
            <person name="Morono Y."/>
            <person name="Uchiyama I."/>
            <person name="Ito T."/>
            <person name="Fujiyama A."/>
            <person name="Inagaki F."/>
            <person name="Takami H."/>
        </authorList>
    </citation>
    <scope>NUCLEOTIDE SEQUENCE</scope>
    <source>
        <strain evidence="1">Expedition CK06-06</strain>
    </source>
</reference>
<comment type="caution">
    <text evidence="1">The sequence shown here is derived from an EMBL/GenBank/DDBJ whole genome shotgun (WGS) entry which is preliminary data.</text>
</comment>
<feature type="non-terminal residue" evidence="1">
    <location>
        <position position="1"/>
    </location>
</feature>
<feature type="non-terminal residue" evidence="1">
    <location>
        <position position="230"/>
    </location>
</feature>
<sequence>DLKTKLKHFVTPHFQHSEKLFQAFIQRKLFYQEFKPPGPIITDKRTFSWNPTPEDLRNAPWVFLDTSWSAQIRLARGYKNFYILFLQNYSLISCAKPAYNEQTSQGITSIDDTSSRKEKQNFSIENILKIGQEKYGYTELADFLNVPNIDLKFIYDSLLIFINKQSIESLEKSYSALTQFMVTEIDRVLTVEQPDLTHLKQLIQRYFFILLRGENATYVTTLLKNWFEPA</sequence>